<accession>E3NN85</accession>
<organism evidence="2">
    <name type="scientific">Caenorhabditis remanei</name>
    <name type="common">Caenorhabditis vulgaris</name>
    <dbReference type="NCBI Taxonomy" id="31234"/>
    <lineage>
        <taxon>Eukaryota</taxon>
        <taxon>Metazoa</taxon>
        <taxon>Ecdysozoa</taxon>
        <taxon>Nematoda</taxon>
        <taxon>Chromadorea</taxon>
        <taxon>Rhabditida</taxon>
        <taxon>Rhabditina</taxon>
        <taxon>Rhabditomorpha</taxon>
        <taxon>Rhabditoidea</taxon>
        <taxon>Rhabditidae</taxon>
        <taxon>Peloderinae</taxon>
        <taxon>Caenorhabditis</taxon>
    </lineage>
</organism>
<reference evidence="1" key="1">
    <citation type="submission" date="2007-07" db="EMBL/GenBank/DDBJ databases">
        <title>PCAP assembly of the Caenorhabditis remanei genome.</title>
        <authorList>
            <consortium name="The Caenorhabditis remanei Sequencing Consortium"/>
            <person name="Wilson R.K."/>
        </authorList>
    </citation>
    <scope>NUCLEOTIDE SEQUENCE [LARGE SCALE GENOMIC DNA]</scope>
    <source>
        <strain evidence="1">PB4641</strain>
    </source>
</reference>
<keyword evidence="2" id="KW-1185">Reference proteome</keyword>
<protein>
    <submittedName>
        <fullName evidence="1">Uncharacterized protein</fullName>
    </submittedName>
</protein>
<gene>
    <name evidence="1" type="ORF">CRE_30270</name>
</gene>
<dbReference type="HOGENOM" id="CLU_2906207_0_0_1"/>
<sequence>MKDVILCATHVVCLTIEEQNKLIAELNKNRQELGKKTGTTFKILTYNAKLEDDIRKISPPCS</sequence>
<dbReference type="EMBL" id="DS269176">
    <property type="protein sequence ID" value="EFP10283.1"/>
    <property type="molecule type" value="Genomic_DNA"/>
</dbReference>
<evidence type="ECO:0000313" key="2">
    <source>
        <dbReference type="Proteomes" id="UP000008281"/>
    </source>
</evidence>
<proteinExistence type="predicted"/>
<evidence type="ECO:0000313" key="1">
    <source>
        <dbReference type="EMBL" id="EFP10283.1"/>
    </source>
</evidence>
<dbReference type="Proteomes" id="UP000008281">
    <property type="component" value="Unassembled WGS sequence"/>
</dbReference>
<name>E3NN85_CAERE</name>
<dbReference type="AlphaFoldDB" id="E3NN85"/>